<keyword evidence="4 6" id="KW-0472">Membrane</keyword>
<dbReference type="VEuPathDB" id="FungiDB:A1Q1_04277"/>
<proteinExistence type="predicted"/>
<dbReference type="InterPro" id="IPR018823">
    <property type="entry name" value="ArAE_2_N"/>
</dbReference>
<evidence type="ECO:0000259" key="7">
    <source>
        <dbReference type="Pfam" id="PF10334"/>
    </source>
</evidence>
<sequence>MTTPSSPTPPPAGDSDPPVGSPMTSSTQSPGPSTPAILVSSIDNPERDRSRSRSRTRFAVGSSPPRSRSASRHSRSRSSLRYSVDEPFTPTAQPVQLSSSDLPSPDQAPRKVPSPVIGTSSSPPPPPTRQLSTQQGAAPEPHIPSGDAMLAVSDTGVPIIKPKPVRPLRKGSTYEPDPADSDREHKDDDIIELKPIKAKAGRGRRMRSPSTATTTSQNQGDTPLADALIKPKGQVDDFHDPTFDEKSEGSDDTKIGAIKSRLNGTTKTDAGSNNSDDSNAKGSDGILGGAAWGEKGARRRAAPANGAERHIAFDVESAEGEDDEGKEEDAAGKKKKKGSKWSQSPLKEPIDKLLHIIWIFLGKPEFGWIKPRLNWNDMEPVFRVGLSVRDQGRAFTDGTDMVGVHSHPHQALGAGYWHGGLPGSHRCVHGAPMAADCAVPGDRPQPVFLRIRWLGMGKLLSVSCNAKFKVALGTFVANAVRVEMDPAKVQAGLAAAGGSMTKAIFNGTFIQARPCIVCAVWLSVGTGIALRTAPSPATFPLVLTCIMIDVMGWTVFKPIAIQAGIGFVCSIFVFPQSVTHQFRRKFVGVLKPLAQGMAELEEHFTQAASLVDGGDGPNHHSPREPFPPNDDRTSFDSDRSTDEEHKIHAWGDWSASIRTTLLGSLAGMQPLQAQERYLDVDISYTRLSGHDLKDLFYLLTSMQIRASGLSFFFNQIVNKIRRTHLDSGAFNAHSTLGLSRANSAQPYSRPLSRATSHVGSRPPSRGISRPASARDIRRNSSSKEIREVHSAGAKELRDARSHSYRDLKDSRNPSARDVREHALVDSTPATPRSGHVTPHRASTDDMRDHAKTLAHKLHLFRQNDKNLHSSRQSTSDLHSLKGSTTALQALRDLTGKGSHISLLDRLRKSQQPVGVYESQRYMDMELADDSDLQPLVRQLELLAAGALPLVKSLKKCLNGAVAWSQAKDKKRWTEDKSLAKSLATMKIILTEFKEHRVRVIDPYRDMFDPLHPTWQRLTPIQHKGLYYCFVAQYHLIEFSEAVLAFIEKALEKDAQRPKKKLWLPRLLALFKQFRESVKSEVDHAAGDNGEDDDQELEDEEREMYEHELDHHELGAAGRRDPDYSPYTNVFLVILSKITKIPDLIFSKSGMYAVKAGMLGCLTSLPAFFSSSAGFYYANRGIWCTIMAQLTLAVYAGDTFSAWFGRLQATFWGCCIGTAVWYIGSGSGKGNPYGLATICFFVFMVLNGFYRNYNPGPMLTRVMTNASLMLVVGYTTNATWGWDVGWRRFVCVVIGITCAWVFTYFPPTYSARHAIRYSYAGTINKAGRILCTILSAANDPHEQIDPAWNPAIRKELVKTRTKIGSLGIRHNNAKKEFSIRGEWPEERYRGLMNTLIETMSLLSQLNHLLPQMDWKWRKAFLMRTRMNDPLFLGDVLAIISMSSTALRVGSPLPQITPGPLVAKYHLNKYKGLDVPLVDPAKAAFDDDDIPSVVTIEVLESEEYMRYALGVSTAYALMSRLDAIIVACKSLLGENYHIANMKLDGMMV</sequence>
<feature type="compositionally biased region" description="Acidic residues" evidence="5">
    <location>
        <begin position="316"/>
        <end position="327"/>
    </location>
</feature>
<evidence type="ECO:0000313" key="11">
    <source>
        <dbReference type="Proteomes" id="UP000002748"/>
    </source>
</evidence>
<feature type="compositionally biased region" description="Polar residues" evidence="5">
    <location>
        <begin position="262"/>
        <end position="281"/>
    </location>
</feature>
<dbReference type="RefSeq" id="XP_014178129.1">
    <property type="nucleotide sequence ID" value="XM_014322654.1"/>
</dbReference>
<name>J6ERC3_TRIAS</name>
<feature type="transmembrane region" description="Helical" evidence="6">
    <location>
        <begin position="1285"/>
        <end position="1304"/>
    </location>
</feature>
<dbReference type="SUPFAM" id="SSF103473">
    <property type="entry name" value="MFS general substrate transporter"/>
    <property type="match status" value="1"/>
</dbReference>
<evidence type="ECO:0000313" key="10">
    <source>
        <dbReference type="EMBL" id="EJT47034.1"/>
    </source>
</evidence>
<feature type="compositionally biased region" description="Basic and acidic residues" evidence="5">
    <location>
        <begin position="233"/>
        <end position="254"/>
    </location>
</feature>
<feature type="transmembrane region" description="Helical" evidence="6">
    <location>
        <begin position="1202"/>
        <end position="1223"/>
    </location>
</feature>
<feature type="compositionally biased region" description="Basic residues" evidence="5">
    <location>
        <begin position="69"/>
        <end position="78"/>
    </location>
</feature>
<reference evidence="10 11" key="1">
    <citation type="journal article" date="2012" name="Eukaryot. Cell">
        <title>Draft genome sequence of CBS 2479, the standard type strain of Trichosporon asahii.</title>
        <authorList>
            <person name="Yang R.Y."/>
            <person name="Li H.T."/>
            <person name="Zhu H."/>
            <person name="Zhou G.P."/>
            <person name="Wang M."/>
            <person name="Wang L."/>
        </authorList>
    </citation>
    <scope>NUCLEOTIDE SEQUENCE [LARGE SCALE GENOMIC DNA]</scope>
    <source>
        <strain evidence="11">ATCC 90039 / CBS 2479 / JCM 2466 / KCTC 7840 / NCYC 2677 / UAMH 7654</strain>
    </source>
</reference>
<dbReference type="EMBL" id="ALBS01000266">
    <property type="protein sequence ID" value="EJT47034.1"/>
    <property type="molecule type" value="Genomic_DNA"/>
</dbReference>
<feature type="region of interest" description="Disordered" evidence="5">
    <location>
        <begin position="741"/>
        <end position="845"/>
    </location>
</feature>
<dbReference type="OrthoDB" id="2274698at2759"/>
<dbReference type="Pfam" id="PF13515">
    <property type="entry name" value="FUSC_2"/>
    <property type="match status" value="1"/>
</dbReference>
<feature type="compositionally biased region" description="Pro residues" evidence="5">
    <location>
        <begin position="1"/>
        <end position="12"/>
    </location>
</feature>
<evidence type="ECO:0000256" key="1">
    <source>
        <dbReference type="ARBA" id="ARBA00004141"/>
    </source>
</evidence>
<feature type="compositionally biased region" description="Basic and acidic residues" evidence="5">
    <location>
        <begin position="617"/>
        <end position="641"/>
    </location>
</feature>
<dbReference type="Pfam" id="PF10337">
    <property type="entry name" value="ArAE_2_N"/>
    <property type="match status" value="1"/>
</dbReference>
<dbReference type="GeneID" id="25987790"/>
<feature type="compositionally biased region" description="Acidic residues" evidence="5">
    <location>
        <begin position="1088"/>
        <end position="1102"/>
    </location>
</feature>
<dbReference type="Proteomes" id="UP000002748">
    <property type="component" value="Unassembled WGS sequence"/>
</dbReference>
<feature type="region of interest" description="Disordered" evidence="5">
    <location>
        <begin position="1081"/>
        <end position="1103"/>
    </location>
</feature>
<evidence type="ECO:0000259" key="9">
    <source>
        <dbReference type="Pfam" id="PF13515"/>
    </source>
</evidence>
<feature type="region of interest" description="Disordered" evidence="5">
    <location>
        <begin position="611"/>
        <end position="641"/>
    </location>
</feature>
<feature type="compositionally biased region" description="Polar residues" evidence="5">
    <location>
        <begin position="208"/>
        <end position="221"/>
    </location>
</feature>
<organism evidence="10 11">
    <name type="scientific">Trichosporon asahii var. asahii (strain ATCC 90039 / CBS 2479 / JCM 2466 / KCTC 7840 / NBRC 103889/ NCYC 2677 / UAMH 7654)</name>
    <name type="common">Yeast</name>
    <dbReference type="NCBI Taxonomy" id="1186058"/>
    <lineage>
        <taxon>Eukaryota</taxon>
        <taxon>Fungi</taxon>
        <taxon>Dikarya</taxon>
        <taxon>Basidiomycota</taxon>
        <taxon>Agaricomycotina</taxon>
        <taxon>Tremellomycetes</taxon>
        <taxon>Trichosporonales</taxon>
        <taxon>Trichosporonaceae</taxon>
        <taxon>Trichosporon</taxon>
    </lineage>
</organism>
<comment type="subcellular location">
    <subcellularLocation>
        <location evidence="1">Membrane</location>
        <topology evidence="1">Multi-pass membrane protein</topology>
    </subcellularLocation>
</comment>
<dbReference type="HOGENOM" id="CLU_003918_2_0_1"/>
<feature type="domain" description="Putative ER transporter 6TM N-terminal" evidence="8">
    <location>
        <begin position="498"/>
        <end position="729"/>
    </location>
</feature>
<feature type="domain" description="Integral membrane bound transporter" evidence="9">
    <location>
        <begin position="1172"/>
        <end position="1301"/>
    </location>
</feature>
<keyword evidence="3 6" id="KW-1133">Transmembrane helix</keyword>
<feature type="transmembrane region" description="Helical" evidence="6">
    <location>
        <begin position="1149"/>
        <end position="1168"/>
    </location>
</feature>
<evidence type="ECO:0000256" key="3">
    <source>
        <dbReference type="ARBA" id="ARBA00022989"/>
    </source>
</evidence>
<dbReference type="InterPro" id="IPR036259">
    <property type="entry name" value="MFS_trans_sf"/>
</dbReference>
<dbReference type="Pfam" id="PF10334">
    <property type="entry name" value="BRE4"/>
    <property type="match status" value="1"/>
</dbReference>
<dbReference type="GO" id="GO:0016020">
    <property type="term" value="C:membrane"/>
    <property type="evidence" value="ECO:0007669"/>
    <property type="project" value="UniProtKB-SubCell"/>
</dbReference>
<evidence type="ECO:0000256" key="6">
    <source>
        <dbReference type="SAM" id="Phobius"/>
    </source>
</evidence>
<feature type="region of interest" description="Disordered" evidence="5">
    <location>
        <begin position="1"/>
        <end position="344"/>
    </location>
</feature>
<dbReference type="PANTHER" id="PTHR37994">
    <property type="entry name" value="ARAE_2_N DOMAIN-CONTAINING PROTEIN-RELATED"/>
    <property type="match status" value="1"/>
</dbReference>
<evidence type="ECO:0000259" key="8">
    <source>
        <dbReference type="Pfam" id="PF10337"/>
    </source>
</evidence>
<feature type="compositionally biased region" description="Basic and acidic residues" evidence="5">
    <location>
        <begin position="772"/>
        <end position="823"/>
    </location>
</feature>
<feature type="compositionally biased region" description="Low complexity" evidence="5">
    <location>
        <begin position="13"/>
        <end position="35"/>
    </location>
</feature>
<dbReference type="KEGG" id="tasa:A1Q1_04277"/>
<evidence type="ECO:0008006" key="12">
    <source>
        <dbReference type="Google" id="ProtNLM"/>
    </source>
</evidence>
<protein>
    <recommendedName>
        <fullName evidence="12">ER transporter 6TM N-terminal domain-containing protein</fullName>
    </recommendedName>
</protein>
<feature type="compositionally biased region" description="Basic residues" evidence="5">
    <location>
        <begin position="196"/>
        <end position="207"/>
    </location>
</feature>
<dbReference type="InterPro" id="IPR049453">
    <property type="entry name" value="Memb_transporter_dom"/>
</dbReference>
<comment type="caution">
    <text evidence="10">The sequence shown here is derived from an EMBL/GenBank/DDBJ whole genome shotgun (WGS) entry which is preliminary data.</text>
</comment>
<evidence type="ECO:0000256" key="4">
    <source>
        <dbReference type="ARBA" id="ARBA00023136"/>
    </source>
</evidence>
<keyword evidence="2 6" id="KW-0812">Transmembrane</keyword>
<feature type="domain" description="DUF2421" evidence="7">
    <location>
        <begin position="1305"/>
        <end position="1534"/>
    </location>
</feature>
<feature type="transmembrane region" description="Helical" evidence="6">
    <location>
        <begin position="1229"/>
        <end position="1249"/>
    </location>
</feature>
<feature type="compositionally biased region" description="Basic and acidic residues" evidence="5">
    <location>
        <begin position="180"/>
        <end position="195"/>
    </location>
</feature>
<dbReference type="InterPro" id="IPR018820">
    <property type="entry name" value="BRE4-related_DUF2421"/>
</dbReference>
<feature type="compositionally biased region" description="Polar residues" evidence="5">
    <location>
        <begin position="90"/>
        <end position="102"/>
    </location>
</feature>
<accession>J6ERC3</accession>
<gene>
    <name evidence="10" type="ORF">A1Q1_04277</name>
</gene>
<evidence type="ECO:0000256" key="5">
    <source>
        <dbReference type="SAM" id="MobiDB-lite"/>
    </source>
</evidence>
<dbReference type="PANTHER" id="PTHR37994:SF1">
    <property type="entry name" value="ER TRANSPORTER 6TM N-TERMINAL DOMAIN-CONTAINING PROTEIN"/>
    <property type="match status" value="1"/>
</dbReference>
<evidence type="ECO:0000256" key="2">
    <source>
        <dbReference type="ARBA" id="ARBA00022692"/>
    </source>
</evidence>